<keyword evidence="3" id="KW-1185">Reference proteome</keyword>
<dbReference type="AlphaFoldDB" id="A0A1Y2CWT5"/>
<keyword evidence="1" id="KW-0812">Transmembrane</keyword>
<dbReference type="EMBL" id="MCGO01000005">
    <property type="protein sequence ID" value="ORY51304.1"/>
    <property type="molecule type" value="Genomic_DNA"/>
</dbReference>
<comment type="caution">
    <text evidence="2">The sequence shown here is derived from an EMBL/GenBank/DDBJ whole genome shotgun (WGS) entry which is preliminary data.</text>
</comment>
<feature type="transmembrane region" description="Helical" evidence="1">
    <location>
        <begin position="98"/>
        <end position="117"/>
    </location>
</feature>
<proteinExistence type="predicted"/>
<dbReference type="Proteomes" id="UP000193642">
    <property type="component" value="Unassembled WGS sequence"/>
</dbReference>
<feature type="transmembrane region" description="Helical" evidence="1">
    <location>
        <begin position="129"/>
        <end position="149"/>
    </location>
</feature>
<evidence type="ECO:0000313" key="3">
    <source>
        <dbReference type="Proteomes" id="UP000193642"/>
    </source>
</evidence>
<sequence>MDGSMYLYLDDITDYKCNVREMLFSAGYAIILISLTSKNALLIRLFDPVKPSRISVLRNGFRFFTGLTLQFEAVRSSFSTVYTIRCEKTLAIDFQYKSIALGAYNGLIFIAFLVTVFKLKRVWSQHNDASKHALLAVVALLVLVITKTLSSQSDKNIDFKLCICLWLFGTFVLILTVGSKATKVMSQQRKASKVKFQRASFVVSLTNNVSAKPEVDLLVQSNSSLFKGRIRYEYKELTTTVELCTFRHSKNDWNTFSEWFIGFATIHSLGGRKRWLSLSRSQETQCFVLESNSSLSQKGHSLCFLQGSQTLLEMEFRNESEAAAFLKEFETSLETVVREAQKPKSFDASISGKSTPRARSFFLQDAIKRDVGL</sequence>
<keyword evidence="1" id="KW-1133">Transmembrane helix</keyword>
<evidence type="ECO:0000313" key="2">
    <source>
        <dbReference type="EMBL" id="ORY51304.1"/>
    </source>
</evidence>
<reference evidence="2 3" key="1">
    <citation type="submission" date="2016-07" db="EMBL/GenBank/DDBJ databases">
        <title>Pervasive Adenine N6-methylation of Active Genes in Fungi.</title>
        <authorList>
            <consortium name="DOE Joint Genome Institute"/>
            <person name="Mondo S.J."/>
            <person name="Dannebaum R.O."/>
            <person name="Kuo R.C."/>
            <person name="Labutti K."/>
            <person name="Haridas S."/>
            <person name="Kuo A."/>
            <person name="Salamov A."/>
            <person name="Ahrendt S.R."/>
            <person name="Lipzen A."/>
            <person name="Sullivan W."/>
            <person name="Andreopoulos W.B."/>
            <person name="Clum A."/>
            <person name="Lindquist E."/>
            <person name="Daum C."/>
            <person name="Ramamoorthy G.K."/>
            <person name="Gryganskyi A."/>
            <person name="Culley D."/>
            <person name="Magnuson J.K."/>
            <person name="James T.Y."/>
            <person name="O'Malley M.A."/>
            <person name="Stajich J.E."/>
            <person name="Spatafora J.W."/>
            <person name="Visel A."/>
            <person name="Grigoriev I.V."/>
        </authorList>
    </citation>
    <scope>NUCLEOTIDE SEQUENCE [LARGE SCALE GENOMIC DNA]</scope>
    <source>
        <strain evidence="2 3">JEL800</strain>
    </source>
</reference>
<evidence type="ECO:0000256" key="1">
    <source>
        <dbReference type="SAM" id="Phobius"/>
    </source>
</evidence>
<evidence type="ECO:0008006" key="4">
    <source>
        <dbReference type="Google" id="ProtNLM"/>
    </source>
</evidence>
<feature type="transmembrane region" description="Helical" evidence="1">
    <location>
        <begin position="161"/>
        <end position="179"/>
    </location>
</feature>
<name>A0A1Y2CWT5_9FUNG</name>
<gene>
    <name evidence="2" type="ORF">BCR33DRAFT_451959</name>
</gene>
<protein>
    <recommendedName>
        <fullName evidence="4">G-protein coupled receptors family 3 profile domain-containing protein</fullName>
    </recommendedName>
</protein>
<feature type="transmembrane region" description="Helical" evidence="1">
    <location>
        <begin position="22"/>
        <end position="43"/>
    </location>
</feature>
<accession>A0A1Y2CWT5</accession>
<organism evidence="2 3">
    <name type="scientific">Rhizoclosmatium globosum</name>
    <dbReference type="NCBI Taxonomy" id="329046"/>
    <lineage>
        <taxon>Eukaryota</taxon>
        <taxon>Fungi</taxon>
        <taxon>Fungi incertae sedis</taxon>
        <taxon>Chytridiomycota</taxon>
        <taxon>Chytridiomycota incertae sedis</taxon>
        <taxon>Chytridiomycetes</taxon>
        <taxon>Chytridiales</taxon>
        <taxon>Chytriomycetaceae</taxon>
        <taxon>Rhizoclosmatium</taxon>
    </lineage>
</organism>
<keyword evidence="1" id="KW-0472">Membrane</keyword>